<gene>
    <name evidence="2" type="ORF">PHJA_002150800</name>
</gene>
<proteinExistence type="predicted"/>
<dbReference type="GO" id="GO:0016829">
    <property type="term" value="F:lyase activity"/>
    <property type="evidence" value="ECO:0007669"/>
    <property type="project" value="UniProtKB-KW"/>
</dbReference>
<protein>
    <submittedName>
        <fullName evidence="2">Phenylalanine ammonia-lyase 2</fullName>
    </submittedName>
</protein>
<organism evidence="2 3">
    <name type="scientific">Phtheirospermum japonicum</name>
    <dbReference type="NCBI Taxonomy" id="374723"/>
    <lineage>
        <taxon>Eukaryota</taxon>
        <taxon>Viridiplantae</taxon>
        <taxon>Streptophyta</taxon>
        <taxon>Embryophyta</taxon>
        <taxon>Tracheophyta</taxon>
        <taxon>Spermatophyta</taxon>
        <taxon>Magnoliopsida</taxon>
        <taxon>eudicotyledons</taxon>
        <taxon>Gunneridae</taxon>
        <taxon>Pentapetalae</taxon>
        <taxon>asterids</taxon>
        <taxon>lamiids</taxon>
        <taxon>Lamiales</taxon>
        <taxon>Orobanchaceae</taxon>
        <taxon>Orobanchaceae incertae sedis</taxon>
        <taxon>Phtheirospermum</taxon>
    </lineage>
</organism>
<feature type="compositionally biased region" description="Low complexity" evidence="1">
    <location>
        <begin position="43"/>
        <end position="52"/>
    </location>
</feature>
<evidence type="ECO:0000256" key="1">
    <source>
        <dbReference type="SAM" id="MobiDB-lite"/>
    </source>
</evidence>
<dbReference type="EMBL" id="BMAC01000606">
    <property type="protein sequence ID" value="GFQ00068.1"/>
    <property type="molecule type" value="Genomic_DNA"/>
</dbReference>
<feature type="compositionally biased region" description="Low complexity" evidence="1">
    <location>
        <begin position="1"/>
        <end position="21"/>
    </location>
</feature>
<accession>A0A830CH87</accession>
<dbReference type="Proteomes" id="UP000653305">
    <property type="component" value="Unassembled WGS sequence"/>
</dbReference>
<name>A0A830CH87_9LAMI</name>
<comment type="caution">
    <text evidence="2">The sequence shown here is derived from an EMBL/GenBank/DDBJ whole genome shotgun (WGS) entry which is preliminary data.</text>
</comment>
<sequence length="61" mass="6315">MPSKPSSSPASVAASSNSSPKKAWHSSMGDLSAPDWLPPPSTRPTSSSSCPWSCPPFSPRS</sequence>
<feature type="region of interest" description="Disordered" evidence="1">
    <location>
        <begin position="1"/>
        <end position="61"/>
    </location>
</feature>
<evidence type="ECO:0000313" key="2">
    <source>
        <dbReference type="EMBL" id="GFQ00068.1"/>
    </source>
</evidence>
<evidence type="ECO:0000313" key="3">
    <source>
        <dbReference type="Proteomes" id="UP000653305"/>
    </source>
</evidence>
<keyword evidence="3" id="KW-1185">Reference proteome</keyword>
<keyword evidence="2" id="KW-0456">Lyase</keyword>
<reference evidence="2" key="1">
    <citation type="submission" date="2020-07" db="EMBL/GenBank/DDBJ databases">
        <title>Ethylene signaling mediates host invasion by parasitic plants.</title>
        <authorList>
            <person name="Yoshida S."/>
        </authorList>
    </citation>
    <scope>NUCLEOTIDE SEQUENCE</scope>
    <source>
        <strain evidence="2">Okayama</strain>
    </source>
</reference>
<dbReference type="AlphaFoldDB" id="A0A830CH87"/>